<protein>
    <submittedName>
        <fullName evidence="2">Uncharacterized protein</fullName>
    </submittedName>
</protein>
<keyword evidence="3" id="KW-1185">Reference proteome</keyword>
<dbReference type="KEGG" id="mrob:HH214_08995"/>
<dbReference type="RefSeq" id="WP_169605379.1">
    <property type="nucleotide sequence ID" value="NZ_CP051682.1"/>
</dbReference>
<evidence type="ECO:0000313" key="2">
    <source>
        <dbReference type="EMBL" id="QJD94359.1"/>
    </source>
</evidence>
<dbReference type="EMBL" id="CP051682">
    <property type="protein sequence ID" value="QJD94359.1"/>
    <property type="molecule type" value="Genomic_DNA"/>
</dbReference>
<gene>
    <name evidence="2" type="ORF">HH214_08995</name>
</gene>
<evidence type="ECO:0000256" key="1">
    <source>
        <dbReference type="SAM" id="MobiDB-lite"/>
    </source>
</evidence>
<dbReference type="Proteomes" id="UP000503278">
    <property type="component" value="Chromosome"/>
</dbReference>
<accession>A0A7L5DWK3</accession>
<organism evidence="2 3">
    <name type="scientific">Mucilaginibacter robiniae</name>
    <dbReference type="NCBI Taxonomy" id="2728022"/>
    <lineage>
        <taxon>Bacteria</taxon>
        <taxon>Pseudomonadati</taxon>
        <taxon>Bacteroidota</taxon>
        <taxon>Sphingobacteriia</taxon>
        <taxon>Sphingobacteriales</taxon>
        <taxon>Sphingobacteriaceae</taxon>
        <taxon>Mucilaginibacter</taxon>
    </lineage>
</organism>
<sequence length="92" mass="10513">MEHQHHHHDIEANAHDHHDGMDHQHMGHGGYDHTAMIADFRKRFYVVLALTVKSDKAHLIVISTELFFTKTPISAKMILNNLCLISPSPLLK</sequence>
<name>A0A7L5DWK3_9SPHI</name>
<reference evidence="2 3" key="1">
    <citation type="submission" date="2020-04" db="EMBL/GenBank/DDBJ databases">
        <title>Genome sequencing of novel species.</title>
        <authorList>
            <person name="Heo J."/>
            <person name="Kim S.-J."/>
            <person name="Kim J.-S."/>
            <person name="Hong S.-B."/>
            <person name="Kwon S.-W."/>
        </authorList>
    </citation>
    <scope>NUCLEOTIDE SEQUENCE [LARGE SCALE GENOMIC DNA]</scope>
    <source>
        <strain evidence="2 3">F39-2</strain>
    </source>
</reference>
<feature type="region of interest" description="Disordered" evidence="1">
    <location>
        <begin position="1"/>
        <end position="25"/>
    </location>
</feature>
<dbReference type="AlphaFoldDB" id="A0A7L5DWK3"/>
<evidence type="ECO:0000313" key="3">
    <source>
        <dbReference type="Proteomes" id="UP000503278"/>
    </source>
</evidence>
<proteinExistence type="predicted"/>